<evidence type="ECO:0008006" key="4">
    <source>
        <dbReference type="Google" id="ProtNLM"/>
    </source>
</evidence>
<sequence length="120" mass="13127">MMRIAVVVALSTAVAGCVSSPVDYSASLSQQDPKWASPECQQARTAASDYAAREKEHPGWGFGVLVGPYSMGLVAAAKEHEQQQRRLLARQIHLQCSSQPLPKELDFDPSTYAPKKTHYP</sequence>
<accession>A0A090DL19</accession>
<organism evidence="2 3">
    <name type="scientific">Mesorhizobium plurifarium</name>
    <dbReference type="NCBI Taxonomy" id="69974"/>
    <lineage>
        <taxon>Bacteria</taxon>
        <taxon>Pseudomonadati</taxon>
        <taxon>Pseudomonadota</taxon>
        <taxon>Alphaproteobacteria</taxon>
        <taxon>Hyphomicrobiales</taxon>
        <taxon>Phyllobacteriaceae</taxon>
        <taxon>Mesorhizobium</taxon>
    </lineage>
</organism>
<gene>
    <name evidence="2" type="ORF">MPLDJ20_110069</name>
</gene>
<evidence type="ECO:0000313" key="3">
    <source>
        <dbReference type="Proteomes" id="UP000046373"/>
    </source>
</evidence>
<reference evidence="2 3" key="1">
    <citation type="submission" date="2014-08" db="EMBL/GenBank/DDBJ databases">
        <authorList>
            <person name="Moulin Lionel"/>
        </authorList>
    </citation>
    <scope>NUCLEOTIDE SEQUENCE [LARGE SCALE GENOMIC DNA]</scope>
</reference>
<dbReference type="EMBL" id="CCNB01000003">
    <property type="protein sequence ID" value="CDX16880.1"/>
    <property type="molecule type" value="Genomic_DNA"/>
</dbReference>
<evidence type="ECO:0000313" key="2">
    <source>
        <dbReference type="EMBL" id="CDX16880.1"/>
    </source>
</evidence>
<dbReference type="PROSITE" id="PS51257">
    <property type="entry name" value="PROKAR_LIPOPROTEIN"/>
    <property type="match status" value="1"/>
</dbReference>
<dbReference type="Proteomes" id="UP000046373">
    <property type="component" value="Unassembled WGS sequence"/>
</dbReference>
<dbReference type="AlphaFoldDB" id="A0A090DL19"/>
<feature type="region of interest" description="Disordered" evidence="1">
    <location>
        <begin position="100"/>
        <end position="120"/>
    </location>
</feature>
<evidence type="ECO:0000256" key="1">
    <source>
        <dbReference type="SAM" id="MobiDB-lite"/>
    </source>
</evidence>
<protein>
    <recommendedName>
        <fullName evidence="4">Lipoprotein</fullName>
    </recommendedName>
</protein>
<proteinExistence type="predicted"/>
<name>A0A090DL19_MESPL</name>